<gene>
    <name evidence="2" type="ORF">CRI94_15960</name>
</gene>
<dbReference type="Proteomes" id="UP000220102">
    <property type="component" value="Unassembled WGS sequence"/>
</dbReference>
<sequence length="102" mass="10704">MRCILLDRSAGQGVGTAVAQNLLNRMRSGRMETVDVAAFETLGEAELARLRLESAGIRCVLAGAGQTGLPAAMFSRTATKVRVQVASDDAEAARAVLGEDQN</sequence>
<reference evidence="2 3" key="1">
    <citation type="submission" date="2017-10" db="EMBL/GenBank/DDBJ databases">
        <title>Draft genome of Longibacter Salinarum.</title>
        <authorList>
            <person name="Goh K.M."/>
            <person name="Shamsir M.S."/>
            <person name="Lim S.W."/>
        </authorList>
    </citation>
    <scope>NUCLEOTIDE SEQUENCE [LARGE SCALE GENOMIC DNA]</scope>
    <source>
        <strain evidence="2 3">KCTC 52045</strain>
    </source>
</reference>
<dbReference type="InterPro" id="IPR018551">
    <property type="entry name" value="DUF2007"/>
</dbReference>
<evidence type="ECO:0000313" key="2">
    <source>
        <dbReference type="EMBL" id="PEN11284.1"/>
    </source>
</evidence>
<dbReference type="EMBL" id="PDEQ01000010">
    <property type="protein sequence ID" value="PEN11284.1"/>
    <property type="molecule type" value="Genomic_DNA"/>
</dbReference>
<proteinExistence type="predicted"/>
<protein>
    <recommendedName>
        <fullName evidence="1">DUF2007 domain-containing protein</fullName>
    </recommendedName>
</protein>
<organism evidence="2 3">
    <name type="scientific">Longibacter salinarum</name>
    <dbReference type="NCBI Taxonomy" id="1850348"/>
    <lineage>
        <taxon>Bacteria</taxon>
        <taxon>Pseudomonadati</taxon>
        <taxon>Rhodothermota</taxon>
        <taxon>Rhodothermia</taxon>
        <taxon>Rhodothermales</taxon>
        <taxon>Salisaetaceae</taxon>
        <taxon>Longibacter</taxon>
    </lineage>
</organism>
<accession>A0A2A8CU61</accession>
<dbReference type="Gene3D" id="3.30.70.790">
    <property type="entry name" value="UreE, C-terminal domain"/>
    <property type="match status" value="1"/>
</dbReference>
<evidence type="ECO:0000313" key="3">
    <source>
        <dbReference type="Proteomes" id="UP000220102"/>
    </source>
</evidence>
<name>A0A2A8CU61_9BACT</name>
<comment type="caution">
    <text evidence="2">The sequence shown here is derived from an EMBL/GenBank/DDBJ whole genome shotgun (WGS) entry which is preliminary data.</text>
</comment>
<evidence type="ECO:0000259" key="1">
    <source>
        <dbReference type="Pfam" id="PF09413"/>
    </source>
</evidence>
<dbReference type="Pfam" id="PF09413">
    <property type="entry name" value="DUF2007"/>
    <property type="match status" value="1"/>
</dbReference>
<dbReference type="AlphaFoldDB" id="A0A2A8CU61"/>
<feature type="domain" description="DUF2007" evidence="1">
    <location>
        <begin position="44"/>
        <end position="99"/>
    </location>
</feature>
<keyword evidence="3" id="KW-1185">Reference proteome</keyword>